<dbReference type="GO" id="GO:0020037">
    <property type="term" value="F:heme binding"/>
    <property type="evidence" value="ECO:0007669"/>
    <property type="project" value="InterPro"/>
</dbReference>
<comment type="subcellular location">
    <subcellularLocation>
        <location evidence="1 19">Cell inner membrane</location>
    </subcellularLocation>
</comment>
<dbReference type="SUPFAM" id="SSF46626">
    <property type="entry name" value="Cytochrome c"/>
    <property type="match status" value="2"/>
</dbReference>
<keyword evidence="25" id="KW-1185">Reference proteome</keyword>
<keyword evidence="6 19" id="KW-0997">Cell inner membrane</keyword>
<gene>
    <name evidence="24" type="primary">ccoP</name>
    <name evidence="24" type="ORF">D4A39_03995</name>
</gene>
<dbReference type="RefSeq" id="WP_119917529.1">
    <property type="nucleotide sequence ID" value="NZ_CAXGPP010000026.1"/>
</dbReference>
<evidence type="ECO:0000256" key="4">
    <source>
        <dbReference type="ARBA" id="ARBA00022448"/>
    </source>
</evidence>
<keyword evidence="12 19" id="KW-0375">Hydrogen ion transport</keyword>
<evidence type="ECO:0000256" key="3">
    <source>
        <dbReference type="ARBA" id="ARBA00006113"/>
    </source>
</evidence>
<dbReference type="GO" id="GO:0046872">
    <property type="term" value="F:metal ion binding"/>
    <property type="evidence" value="ECO:0007669"/>
    <property type="project" value="UniProtKB-KW"/>
</dbReference>
<evidence type="ECO:0000256" key="16">
    <source>
        <dbReference type="ARBA" id="ARBA00023004"/>
    </source>
</evidence>
<keyword evidence="7 19" id="KW-0349">Heme</keyword>
<keyword evidence="13 19" id="KW-0249">Electron transport</keyword>
<dbReference type="PROSITE" id="PS51007">
    <property type="entry name" value="CYTC"/>
    <property type="match status" value="2"/>
</dbReference>
<comment type="similarity">
    <text evidence="3 19">Belongs to the CcoP / FixP family.</text>
</comment>
<keyword evidence="9 22" id="KW-0812">Transmembrane</keyword>
<dbReference type="PANTHER" id="PTHR33751:SF1">
    <property type="entry name" value="CBB3-TYPE CYTOCHROME C OXIDASE SUBUNIT FIXP"/>
    <property type="match status" value="1"/>
</dbReference>
<comment type="function">
    <text evidence="19">C-type cytochrome. Part of the cbb3-type cytochrome c oxidase complex.</text>
</comment>
<dbReference type="AlphaFoldDB" id="A0A418Y3A0"/>
<protein>
    <recommendedName>
        <fullName evidence="19">Cbb3-type cytochrome c oxidase subunit</fullName>
    </recommendedName>
</protein>
<keyword evidence="17 19" id="KW-0406">Ion transport</keyword>
<keyword evidence="5 19" id="KW-1003">Cell membrane</keyword>
<evidence type="ECO:0000256" key="5">
    <source>
        <dbReference type="ARBA" id="ARBA00022475"/>
    </source>
</evidence>
<dbReference type="Pfam" id="PF13442">
    <property type="entry name" value="Cytochrome_CBB3"/>
    <property type="match status" value="2"/>
</dbReference>
<dbReference type="GO" id="GO:0016491">
    <property type="term" value="F:oxidoreductase activity"/>
    <property type="evidence" value="ECO:0007669"/>
    <property type="project" value="UniProtKB-KW"/>
</dbReference>
<dbReference type="GO" id="GO:0009055">
    <property type="term" value="F:electron transfer activity"/>
    <property type="evidence" value="ECO:0007669"/>
    <property type="project" value="InterPro"/>
</dbReference>
<accession>A0A418Y3A0</accession>
<keyword evidence="15 19" id="KW-0560">Oxidoreductase</keyword>
<organism evidence="24 25">
    <name type="scientific">Alcanivorax profundi</name>
    <dbReference type="NCBI Taxonomy" id="2338368"/>
    <lineage>
        <taxon>Bacteria</taxon>
        <taxon>Pseudomonadati</taxon>
        <taxon>Pseudomonadota</taxon>
        <taxon>Gammaproteobacteria</taxon>
        <taxon>Oceanospirillales</taxon>
        <taxon>Alcanivoracaceae</taxon>
        <taxon>Alcanivorax</taxon>
    </lineage>
</organism>
<dbReference type="InterPro" id="IPR009056">
    <property type="entry name" value="Cyt_c-like_dom"/>
</dbReference>
<evidence type="ECO:0000256" key="20">
    <source>
        <dbReference type="PIRSR" id="PIRSR000006-1"/>
    </source>
</evidence>
<dbReference type="Pfam" id="PF14715">
    <property type="entry name" value="FixP_N"/>
    <property type="match status" value="1"/>
</dbReference>
<comment type="subunit">
    <text evidence="19">Component of the cbb3-type cytochrome c oxidase.</text>
</comment>
<evidence type="ECO:0000256" key="7">
    <source>
        <dbReference type="ARBA" id="ARBA00022617"/>
    </source>
</evidence>
<feature type="binding site" description="covalent" evidence="21">
    <location>
        <position position="141"/>
    </location>
    <ligand>
        <name>heme c</name>
        <dbReference type="ChEBI" id="CHEBI:61717"/>
        <label>1</label>
    </ligand>
</feature>
<feature type="binding site" description="axial binding residue" evidence="20">
    <location>
        <position position="234"/>
    </location>
    <ligand>
        <name>heme c</name>
        <dbReference type="ChEBI" id="CHEBI:61717"/>
        <label>2</label>
    </ligand>
    <ligandPart>
        <name>Fe</name>
        <dbReference type="ChEBI" id="CHEBI:18248"/>
    </ligandPart>
</feature>
<dbReference type="Gene3D" id="1.10.760.10">
    <property type="entry name" value="Cytochrome c-like domain"/>
    <property type="match status" value="2"/>
</dbReference>
<dbReference type="GO" id="GO:1902600">
    <property type="term" value="P:proton transmembrane transport"/>
    <property type="evidence" value="ECO:0007669"/>
    <property type="project" value="UniProtKB-KW"/>
</dbReference>
<dbReference type="InterPro" id="IPR032858">
    <property type="entry name" value="CcoP_N"/>
</dbReference>
<evidence type="ECO:0000256" key="11">
    <source>
        <dbReference type="ARBA" id="ARBA00022737"/>
    </source>
</evidence>
<evidence type="ECO:0000256" key="14">
    <source>
        <dbReference type="ARBA" id="ARBA00022989"/>
    </source>
</evidence>
<keyword evidence="18 19" id="KW-0472">Membrane</keyword>
<feature type="binding site" description="axial binding residue" evidence="20">
    <location>
        <position position="275"/>
    </location>
    <ligand>
        <name>heme c</name>
        <dbReference type="ChEBI" id="CHEBI:61717"/>
        <label>1</label>
    </ligand>
    <ligandPart>
        <name>Fe</name>
        <dbReference type="ChEBI" id="CHEBI:18248"/>
    </ligandPart>
</feature>
<evidence type="ECO:0000313" key="25">
    <source>
        <dbReference type="Proteomes" id="UP000283734"/>
    </source>
</evidence>
<evidence type="ECO:0000313" key="24">
    <source>
        <dbReference type="EMBL" id="RJG20007.1"/>
    </source>
</evidence>
<evidence type="ECO:0000256" key="18">
    <source>
        <dbReference type="ARBA" id="ARBA00023136"/>
    </source>
</evidence>
<evidence type="ECO:0000256" key="10">
    <source>
        <dbReference type="ARBA" id="ARBA00022723"/>
    </source>
</evidence>
<evidence type="ECO:0000256" key="15">
    <source>
        <dbReference type="ARBA" id="ARBA00023002"/>
    </source>
</evidence>
<dbReference type="InterPro" id="IPR050597">
    <property type="entry name" value="Cytochrome_c_Oxidase_Subunit"/>
</dbReference>
<proteinExistence type="inferred from homology"/>
<keyword evidence="8 19" id="KW-0679">Respiratory chain</keyword>
<feature type="domain" description="Cytochrome c" evidence="23">
    <location>
        <begin position="218"/>
        <end position="298"/>
    </location>
</feature>
<feature type="binding site" description="covalent" evidence="21">
    <location>
        <position position="138"/>
    </location>
    <ligand>
        <name>heme c</name>
        <dbReference type="ChEBI" id="CHEBI:61717"/>
        <label>1</label>
    </ligand>
</feature>
<dbReference type="EMBL" id="QYYA01000001">
    <property type="protein sequence ID" value="RJG20007.1"/>
    <property type="molecule type" value="Genomic_DNA"/>
</dbReference>
<dbReference type="PIRSF" id="PIRSF000006">
    <property type="entry name" value="Cbb3-Cox_fixP"/>
    <property type="match status" value="1"/>
</dbReference>
<comment type="cofactor">
    <cofactor evidence="19 21">
        <name>heme c</name>
        <dbReference type="ChEBI" id="CHEBI:61717"/>
    </cofactor>
    <text evidence="19 21">Binds 2 heme C groups per subunit.</text>
</comment>
<feature type="binding site" description="axial binding residue" evidence="20">
    <location>
        <position position="181"/>
    </location>
    <ligand>
        <name>heme c</name>
        <dbReference type="ChEBI" id="CHEBI:61717"/>
        <label>2</label>
    </ligand>
    <ligandPart>
        <name>Fe</name>
        <dbReference type="ChEBI" id="CHEBI:18248"/>
    </ligandPart>
</feature>
<keyword evidence="16 19" id="KW-0408">Iron</keyword>
<evidence type="ECO:0000256" key="12">
    <source>
        <dbReference type="ARBA" id="ARBA00022781"/>
    </source>
</evidence>
<evidence type="ECO:0000256" key="2">
    <source>
        <dbReference type="ARBA" id="ARBA00004673"/>
    </source>
</evidence>
<comment type="pathway">
    <text evidence="2 19">Energy metabolism; oxidative phosphorylation.</text>
</comment>
<feature type="binding site" description="covalent" evidence="21">
    <location>
        <position position="230"/>
    </location>
    <ligand>
        <name>heme c</name>
        <dbReference type="ChEBI" id="CHEBI:61717"/>
        <label>2</label>
    </ligand>
</feature>
<dbReference type="GO" id="GO:0005886">
    <property type="term" value="C:plasma membrane"/>
    <property type="evidence" value="ECO:0007669"/>
    <property type="project" value="UniProtKB-SubCell"/>
</dbReference>
<reference evidence="24 25" key="1">
    <citation type="submission" date="2018-09" db="EMBL/GenBank/DDBJ databases">
        <title>Alcanivorax profundi sp. nov., isolated from 1000 m-depth seawater of the Mariana Trench.</title>
        <authorList>
            <person name="Liu J."/>
        </authorList>
    </citation>
    <scope>NUCLEOTIDE SEQUENCE [LARGE SCALE GENOMIC DNA]</scope>
    <source>
        <strain evidence="24 25">MTEO17</strain>
    </source>
</reference>
<keyword evidence="10 19" id="KW-0479">Metal-binding</keyword>
<evidence type="ECO:0000256" key="17">
    <source>
        <dbReference type="ARBA" id="ARBA00023065"/>
    </source>
</evidence>
<feature type="transmembrane region" description="Helical" evidence="22">
    <location>
        <begin position="57"/>
        <end position="76"/>
    </location>
</feature>
<dbReference type="NCBIfam" id="TIGR00782">
    <property type="entry name" value="ccoP"/>
    <property type="match status" value="1"/>
</dbReference>
<keyword evidence="14 22" id="KW-1133">Transmembrane helix</keyword>
<dbReference type="InterPro" id="IPR036909">
    <property type="entry name" value="Cyt_c-like_dom_sf"/>
</dbReference>
<evidence type="ECO:0000256" key="13">
    <source>
        <dbReference type="ARBA" id="ARBA00022982"/>
    </source>
</evidence>
<evidence type="ECO:0000259" key="23">
    <source>
        <dbReference type="PROSITE" id="PS51007"/>
    </source>
</evidence>
<feature type="domain" description="Cytochrome c" evidence="23">
    <location>
        <begin position="125"/>
        <end position="206"/>
    </location>
</feature>
<feature type="binding site" description="axial binding residue" evidence="20">
    <location>
        <position position="142"/>
    </location>
    <ligand>
        <name>heme c</name>
        <dbReference type="ChEBI" id="CHEBI:61717"/>
        <label>1</label>
    </ligand>
    <ligandPart>
        <name>Fe</name>
        <dbReference type="ChEBI" id="CHEBI:18248"/>
    </ligandPart>
</feature>
<keyword evidence="11" id="KW-0677">Repeat</keyword>
<dbReference type="GO" id="GO:0006119">
    <property type="term" value="P:oxidative phosphorylation"/>
    <property type="evidence" value="ECO:0007669"/>
    <property type="project" value="UniProtKB-UniPathway"/>
</dbReference>
<sequence length="309" mass="33497">MSNFWSWFIIVIVAINLLGCAGLLLWNNSISAEEAAKETTGHSFDGIVERNSPLPRWWLGLFIGTLIFACVYLALYPGLGKFEGMLGWTSASQYDSEVALVERQTGPLFEQYAQVPIEELINYPEALAVGGRLFANNCAICHGSDARGAKGYPNLADDVWLYGGSAEQIVTTITAGRQGMMPPMAAAIGNTDDAVRDMAIYVQSLSRPDVANKGSNAAAIERAKPKFVMCAACHGPDGSGNQMLGAPNLTDASWLYGPRLEDIEYTIRNGRSGHMPAHENLLTKERIHVISAYVYSLSHKPDTKGLPSP</sequence>
<dbReference type="Gene3D" id="6.10.280.130">
    <property type="match status" value="1"/>
</dbReference>
<dbReference type="PANTHER" id="PTHR33751">
    <property type="entry name" value="CBB3-TYPE CYTOCHROME C OXIDASE SUBUNIT FIXP"/>
    <property type="match status" value="1"/>
</dbReference>
<comment type="caution">
    <text evidence="24">The sequence shown here is derived from an EMBL/GenBank/DDBJ whole genome shotgun (WGS) entry which is preliminary data.</text>
</comment>
<evidence type="ECO:0000256" key="21">
    <source>
        <dbReference type="PIRSR" id="PIRSR000006-2"/>
    </source>
</evidence>
<feature type="transmembrane region" description="Helical" evidence="22">
    <location>
        <begin position="7"/>
        <end position="26"/>
    </location>
</feature>
<evidence type="ECO:0000256" key="9">
    <source>
        <dbReference type="ARBA" id="ARBA00022692"/>
    </source>
</evidence>
<feature type="binding site" description="covalent" evidence="21">
    <location>
        <position position="233"/>
    </location>
    <ligand>
        <name>heme c</name>
        <dbReference type="ChEBI" id="CHEBI:61717"/>
        <label>2</label>
    </ligand>
</feature>
<evidence type="ECO:0000256" key="1">
    <source>
        <dbReference type="ARBA" id="ARBA00004533"/>
    </source>
</evidence>
<dbReference type="InterPro" id="IPR038414">
    <property type="entry name" value="CcoP_N_sf"/>
</dbReference>
<evidence type="ECO:0000256" key="22">
    <source>
        <dbReference type="SAM" id="Phobius"/>
    </source>
</evidence>
<dbReference type="OrthoDB" id="9811281at2"/>
<dbReference type="UniPathway" id="UPA00705"/>
<evidence type="ECO:0000256" key="6">
    <source>
        <dbReference type="ARBA" id="ARBA00022519"/>
    </source>
</evidence>
<dbReference type="InterPro" id="IPR004678">
    <property type="entry name" value="Cyt_c_oxidase_cbb3_su3"/>
</dbReference>
<dbReference type="Proteomes" id="UP000283734">
    <property type="component" value="Unassembled WGS sequence"/>
</dbReference>
<evidence type="ECO:0000256" key="8">
    <source>
        <dbReference type="ARBA" id="ARBA00022660"/>
    </source>
</evidence>
<name>A0A418Y3A0_9GAMM</name>
<evidence type="ECO:0000256" key="19">
    <source>
        <dbReference type="PIRNR" id="PIRNR000006"/>
    </source>
</evidence>
<keyword evidence="4 19" id="KW-0813">Transport</keyword>